<feature type="domain" description="Bacterial type II secretion system protein E" evidence="4">
    <location>
        <begin position="378"/>
        <end position="392"/>
    </location>
</feature>
<keyword evidence="3" id="KW-0067">ATP-binding</keyword>
<dbReference type="Gene3D" id="3.40.50.300">
    <property type="entry name" value="P-loop containing nucleotide triphosphate hydrolases"/>
    <property type="match status" value="1"/>
</dbReference>
<dbReference type="InterPro" id="IPR037257">
    <property type="entry name" value="T2SS_E_N_sf"/>
</dbReference>
<dbReference type="AlphaFoldDB" id="A0A1G8KKU5"/>
<name>A0A1G8KKU5_9CLOT</name>
<dbReference type="PANTHER" id="PTHR30258:SF1">
    <property type="entry name" value="PROTEIN TRANSPORT PROTEIN HOFB HOMOLOG"/>
    <property type="match status" value="1"/>
</dbReference>
<evidence type="ECO:0000256" key="2">
    <source>
        <dbReference type="ARBA" id="ARBA00022741"/>
    </source>
</evidence>
<sequence length="559" mass="62409">MATKRKLGDLLIDLGLISENNLNAVLEKQKITKKKLGEILIEEKYLTEREFFEVLEFQLGVPYVDLDRFSIESDAPKLITANLAKRHTVIPVSIVDETLTLAMNDPLDLLAIDDVKLATKLEVKPVIAGKHAILDAIDFFYEKEDAEKAIEEFRKEFDEGELEGMDEEMLNDINNAPVVRLINSIISQAVKLRASDIHIEPFEKKLKVRCRVDGDLIEVMRPSKAAHAAIVTRIKIMGKMDISERRKPQDGRMEKAIDGRVVDMRISVLPTVFGEKVVIRILDRTSFMMTKEELGFTENNLTLFNQVMRNPNGIILITGPTGSGKSTTLYTVLAEMNQPDKNIVTVEDPVEYSLDGINQVQVNPKADLTFATGLRSILRQDPDIIMVGEIRDPETVNIAIRAAITGHLVLSTIHTNDTASTITRLVNMGIDPYLISSSVVGIVAQRLVKRICTHCKISYEIDDKNALLVGIPEKTQVYRGEGCTKCNGTGTSGRTAVHEVMVVDREIRNMINEGHSIDEIKDKAISSGMHTLKDACRELLLKGIITMDEMLKITYSTEA</sequence>
<comment type="similarity">
    <text evidence="1">Belongs to the GSP E family.</text>
</comment>
<keyword evidence="2" id="KW-0547">Nucleotide-binding</keyword>
<dbReference type="InterPro" id="IPR003593">
    <property type="entry name" value="AAA+_ATPase"/>
</dbReference>
<proteinExistence type="inferred from homology"/>
<dbReference type="GO" id="GO:0005524">
    <property type="term" value="F:ATP binding"/>
    <property type="evidence" value="ECO:0007669"/>
    <property type="project" value="UniProtKB-KW"/>
</dbReference>
<protein>
    <submittedName>
        <fullName evidence="5">Type IV pilus assembly protein PilB</fullName>
    </submittedName>
</protein>
<dbReference type="GO" id="GO:0005886">
    <property type="term" value="C:plasma membrane"/>
    <property type="evidence" value="ECO:0007669"/>
    <property type="project" value="TreeGrafter"/>
</dbReference>
<dbReference type="SMART" id="SM00382">
    <property type="entry name" value="AAA"/>
    <property type="match status" value="1"/>
</dbReference>
<dbReference type="InterPro" id="IPR007831">
    <property type="entry name" value="T2SS_GspE_N"/>
</dbReference>
<dbReference type="SUPFAM" id="SSF52540">
    <property type="entry name" value="P-loop containing nucleoside triphosphate hydrolases"/>
    <property type="match status" value="1"/>
</dbReference>
<reference evidence="5 6" key="1">
    <citation type="submission" date="2016-10" db="EMBL/GenBank/DDBJ databases">
        <authorList>
            <person name="de Groot N.N."/>
        </authorList>
    </citation>
    <scope>NUCLEOTIDE SEQUENCE [LARGE SCALE GENOMIC DNA]</scope>
    <source>
        <strain evidence="5 6">CGMCC 1.5058</strain>
    </source>
</reference>
<dbReference type="Pfam" id="PF00437">
    <property type="entry name" value="T2SSE"/>
    <property type="match status" value="1"/>
</dbReference>
<evidence type="ECO:0000313" key="6">
    <source>
        <dbReference type="Proteomes" id="UP000183255"/>
    </source>
</evidence>
<dbReference type="InterPro" id="IPR001482">
    <property type="entry name" value="T2SS/T4SS_dom"/>
</dbReference>
<dbReference type="CDD" id="cd01129">
    <property type="entry name" value="PulE-GspE-like"/>
    <property type="match status" value="1"/>
</dbReference>
<dbReference type="GO" id="GO:0016887">
    <property type="term" value="F:ATP hydrolysis activity"/>
    <property type="evidence" value="ECO:0007669"/>
    <property type="project" value="TreeGrafter"/>
</dbReference>
<evidence type="ECO:0000259" key="4">
    <source>
        <dbReference type="PROSITE" id="PS00662"/>
    </source>
</evidence>
<dbReference type="InterPro" id="IPR027417">
    <property type="entry name" value="P-loop_NTPase"/>
</dbReference>
<dbReference type="FunFam" id="3.30.450.90:FF:000001">
    <property type="entry name" value="Type II secretion system ATPase GspE"/>
    <property type="match status" value="1"/>
</dbReference>
<dbReference type="Gene3D" id="3.30.450.90">
    <property type="match status" value="1"/>
</dbReference>
<dbReference type="PANTHER" id="PTHR30258">
    <property type="entry name" value="TYPE II SECRETION SYSTEM PROTEIN GSPE-RELATED"/>
    <property type="match status" value="1"/>
</dbReference>
<evidence type="ECO:0000256" key="3">
    <source>
        <dbReference type="ARBA" id="ARBA00022840"/>
    </source>
</evidence>
<dbReference type="RefSeq" id="WP_031577896.1">
    <property type="nucleotide sequence ID" value="NZ_FNDZ01000002.1"/>
</dbReference>
<dbReference type="FunFam" id="3.40.50.300:FF:000398">
    <property type="entry name" value="Type IV pilus assembly ATPase PilB"/>
    <property type="match status" value="1"/>
</dbReference>
<dbReference type="Proteomes" id="UP000183255">
    <property type="component" value="Unassembled WGS sequence"/>
</dbReference>
<dbReference type="EMBL" id="FNDZ01000002">
    <property type="protein sequence ID" value="SDI44018.1"/>
    <property type="molecule type" value="Genomic_DNA"/>
</dbReference>
<gene>
    <name evidence="5" type="ORF">SAMN05421804_102352</name>
</gene>
<organism evidence="5 6">
    <name type="scientific">Proteiniclasticum ruminis</name>
    <dbReference type="NCBI Taxonomy" id="398199"/>
    <lineage>
        <taxon>Bacteria</taxon>
        <taxon>Bacillati</taxon>
        <taxon>Bacillota</taxon>
        <taxon>Clostridia</taxon>
        <taxon>Eubacteriales</taxon>
        <taxon>Clostridiaceae</taxon>
        <taxon>Proteiniclasticum</taxon>
    </lineage>
</organism>
<dbReference type="Gene3D" id="3.30.300.160">
    <property type="entry name" value="Type II secretion system, protein E, N-terminal domain"/>
    <property type="match status" value="1"/>
</dbReference>
<accession>A0A1G8KKU5</accession>
<dbReference type="SUPFAM" id="SSF160246">
    <property type="entry name" value="EspE N-terminal domain-like"/>
    <property type="match status" value="1"/>
</dbReference>
<evidence type="ECO:0000256" key="1">
    <source>
        <dbReference type="ARBA" id="ARBA00006611"/>
    </source>
</evidence>
<dbReference type="Pfam" id="PF05157">
    <property type="entry name" value="MshEN"/>
    <property type="match status" value="1"/>
</dbReference>
<dbReference type="PROSITE" id="PS00662">
    <property type="entry name" value="T2SP_E"/>
    <property type="match status" value="1"/>
</dbReference>
<evidence type="ECO:0000313" key="5">
    <source>
        <dbReference type="EMBL" id="SDI44018.1"/>
    </source>
</evidence>